<name>A0A1I5L7D9_9PSEU</name>
<dbReference type="Gene3D" id="3.30.470.20">
    <property type="entry name" value="ATP-grasp fold, B domain"/>
    <property type="match status" value="1"/>
</dbReference>
<keyword evidence="1" id="KW-0436">Ligase</keyword>
<proteinExistence type="predicted"/>
<reference evidence="6 9" key="2">
    <citation type="submission" date="2018-10" db="EMBL/GenBank/DDBJ databases">
        <title>Sequencing the genomes of 1000 actinobacteria strains.</title>
        <authorList>
            <person name="Klenk H.-P."/>
        </authorList>
    </citation>
    <scope>NUCLEOTIDE SEQUENCE [LARGE SCALE GENOMIC DNA]</scope>
    <source>
        <strain evidence="6 9">DSM 45119</strain>
    </source>
</reference>
<dbReference type="GO" id="GO:0016874">
    <property type="term" value="F:ligase activity"/>
    <property type="evidence" value="ECO:0007669"/>
    <property type="project" value="UniProtKB-KW"/>
</dbReference>
<dbReference type="EMBL" id="RBXX01000002">
    <property type="protein sequence ID" value="RKT86869.1"/>
    <property type="molecule type" value="Genomic_DNA"/>
</dbReference>
<organism evidence="7 8">
    <name type="scientific">Saccharopolyspora antimicrobica</name>
    <dbReference type="NCBI Taxonomy" id="455193"/>
    <lineage>
        <taxon>Bacteria</taxon>
        <taxon>Bacillati</taxon>
        <taxon>Actinomycetota</taxon>
        <taxon>Actinomycetes</taxon>
        <taxon>Pseudonocardiales</taxon>
        <taxon>Pseudonocardiaceae</taxon>
        <taxon>Saccharopolyspora</taxon>
    </lineage>
</organism>
<accession>A0A1I5L7D9</accession>
<protein>
    <submittedName>
        <fullName evidence="7">ATP-grasp domain-containing protein</fullName>
    </submittedName>
</protein>
<evidence type="ECO:0000313" key="6">
    <source>
        <dbReference type="EMBL" id="RKT86869.1"/>
    </source>
</evidence>
<dbReference type="EMBL" id="FOUP01000029">
    <property type="protein sequence ID" value="SFO93083.1"/>
    <property type="molecule type" value="Genomic_DNA"/>
</dbReference>
<sequence length="429" mass="47673">MTNVFVVGLDPGNLALLRGSFPRNYSFHPLFGKSEVMPASADFPALLEEGHRRLDEFGGPIDAIVGYWDFPGTSLVPALCTDYGVPGPRLEPVIKCEHKYWSRLEQRKAADAHPKFGLVDLAGDPGLPPGLSFPVWLKPVKSYSSVLAFHVADPAELARATAEIRQGIEAVGKSFDAVLSGLELPPEIAVAGGRACLAEEEIRGVQATAEGYCYHGEPHVYGVIDSVHYPGRPSFLRYQYPSRLPAPIQRRIIDVSARVIRQIGLDSTAFNIEYFWDRDEDQLNILEINPRISQSHAQLFRMVDGLPNHHCMVRLALGEDPEMPRRRGSHAVAAKWFLRAFADGVVRSCPTEQDIARIRREMPEATVDVAVREGMRLSELTVQDSYSYELATCCLGARDEAELIDKFHRCAELLPFTFEDREGAPVPLI</sequence>
<evidence type="ECO:0000256" key="4">
    <source>
        <dbReference type="PROSITE-ProRule" id="PRU00409"/>
    </source>
</evidence>
<reference evidence="7 8" key="1">
    <citation type="submission" date="2016-10" db="EMBL/GenBank/DDBJ databases">
        <authorList>
            <person name="de Groot N.N."/>
        </authorList>
    </citation>
    <scope>NUCLEOTIDE SEQUENCE [LARGE SCALE GENOMIC DNA]</scope>
    <source>
        <strain evidence="7 8">CPCC 201259</strain>
    </source>
</reference>
<dbReference type="GO" id="GO:0005524">
    <property type="term" value="F:ATP binding"/>
    <property type="evidence" value="ECO:0007669"/>
    <property type="project" value="UniProtKB-UniRule"/>
</dbReference>
<evidence type="ECO:0000313" key="9">
    <source>
        <dbReference type="Proteomes" id="UP000270697"/>
    </source>
</evidence>
<evidence type="ECO:0000256" key="1">
    <source>
        <dbReference type="ARBA" id="ARBA00022598"/>
    </source>
</evidence>
<evidence type="ECO:0000313" key="7">
    <source>
        <dbReference type="EMBL" id="SFO93083.1"/>
    </source>
</evidence>
<gene>
    <name evidence="6" type="ORF">ATL45_5248</name>
    <name evidence="7" type="ORF">SAMN05421805_12952</name>
</gene>
<dbReference type="PROSITE" id="PS00867">
    <property type="entry name" value="CPSASE_2"/>
    <property type="match status" value="1"/>
</dbReference>
<dbReference type="InterPro" id="IPR011761">
    <property type="entry name" value="ATP-grasp"/>
</dbReference>
<dbReference type="PANTHER" id="PTHR43585:SF2">
    <property type="entry name" value="ATP-GRASP ENZYME FSQD"/>
    <property type="match status" value="1"/>
</dbReference>
<dbReference type="InterPro" id="IPR052032">
    <property type="entry name" value="ATP-dep_AA_Ligase"/>
</dbReference>
<dbReference type="GO" id="GO:0046872">
    <property type="term" value="F:metal ion binding"/>
    <property type="evidence" value="ECO:0007669"/>
    <property type="project" value="InterPro"/>
</dbReference>
<dbReference type="PANTHER" id="PTHR43585">
    <property type="entry name" value="FUMIPYRROLE BIOSYNTHESIS PROTEIN C"/>
    <property type="match status" value="1"/>
</dbReference>
<evidence type="ECO:0000259" key="5">
    <source>
        <dbReference type="PROSITE" id="PS50975"/>
    </source>
</evidence>
<evidence type="ECO:0000313" key="8">
    <source>
        <dbReference type="Proteomes" id="UP000199398"/>
    </source>
</evidence>
<dbReference type="Proteomes" id="UP000270697">
    <property type="component" value="Unassembled WGS sequence"/>
</dbReference>
<keyword evidence="3 4" id="KW-0067">ATP-binding</keyword>
<keyword evidence="9" id="KW-1185">Reference proteome</keyword>
<dbReference type="InterPro" id="IPR005479">
    <property type="entry name" value="CPAse_ATP-bd"/>
</dbReference>
<evidence type="ECO:0000256" key="3">
    <source>
        <dbReference type="ARBA" id="ARBA00022840"/>
    </source>
</evidence>
<dbReference type="RefSeq" id="WP_093160408.1">
    <property type="nucleotide sequence ID" value="NZ_FOUP01000029.1"/>
</dbReference>
<feature type="domain" description="ATP-grasp" evidence="5">
    <location>
        <begin position="103"/>
        <end position="317"/>
    </location>
</feature>
<dbReference type="PROSITE" id="PS50975">
    <property type="entry name" value="ATP_GRASP"/>
    <property type="match status" value="1"/>
</dbReference>
<dbReference type="AlphaFoldDB" id="A0A1I5L7D9"/>
<evidence type="ECO:0000256" key="2">
    <source>
        <dbReference type="ARBA" id="ARBA00022741"/>
    </source>
</evidence>
<dbReference type="Proteomes" id="UP000199398">
    <property type="component" value="Unassembled WGS sequence"/>
</dbReference>
<dbReference type="SUPFAM" id="SSF56059">
    <property type="entry name" value="Glutathione synthetase ATP-binding domain-like"/>
    <property type="match status" value="1"/>
</dbReference>
<keyword evidence="2 4" id="KW-0547">Nucleotide-binding</keyword>
<dbReference type="Pfam" id="PF13535">
    <property type="entry name" value="ATP-grasp_4"/>
    <property type="match status" value="1"/>
</dbReference>
<dbReference type="OrthoDB" id="8441067at2"/>
<dbReference type="STRING" id="455193.SAMN05421805_12952"/>